<dbReference type="Pfam" id="PF02301">
    <property type="entry name" value="HORMA"/>
    <property type="match status" value="1"/>
</dbReference>
<name>A0AAV9HXS8_9PEZI</name>
<evidence type="ECO:0000256" key="1">
    <source>
        <dbReference type="ARBA" id="ARBA00010348"/>
    </source>
</evidence>
<dbReference type="PANTHER" id="PTHR11842:SF10">
    <property type="entry name" value="MITOTIC SPINDLE ASSEMBLY CHECKPOINT PROTEIN MAD2B"/>
    <property type="match status" value="1"/>
</dbReference>
<evidence type="ECO:0000313" key="4">
    <source>
        <dbReference type="EMBL" id="KAK4465173.1"/>
    </source>
</evidence>
<dbReference type="Proteomes" id="UP001321749">
    <property type="component" value="Unassembled WGS sequence"/>
</dbReference>
<feature type="region of interest" description="Disordered" evidence="2">
    <location>
        <begin position="239"/>
        <end position="258"/>
    </location>
</feature>
<dbReference type="AlphaFoldDB" id="A0AAV9HXS8"/>
<evidence type="ECO:0000259" key="3">
    <source>
        <dbReference type="PROSITE" id="PS50815"/>
    </source>
</evidence>
<organism evidence="4 5">
    <name type="scientific">Cladorrhinum samala</name>
    <dbReference type="NCBI Taxonomy" id="585594"/>
    <lineage>
        <taxon>Eukaryota</taxon>
        <taxon>Fungi</taxon>
        <taxon>Dikarya</taxon>
        <taxon>Ascomycota</taxon>
        <taxon>Pezizomycotina</taxon>
        <taxon>Sordariomycetes</taxon>
        <taxon>Sordariomycetidae</taxon>
        <taxon>Sordariales</taxon>
        <taxon>Podosporaceae</taxon>
        <taxon>Cladorrhinum</taxon>
    </lineage>
</organism>
<comment type="caution">
    <text evidence="4">The sequence shown here is derived from an EMBL/GenBank/DDBJ whole genome shotgun (WGS) entry which is preliminary data.</text>
</comment>
<feature type="compositionally biased region" description="Polar residues" evidence="2">
    <location>
        <begin position="239"/>
        <end position="254"/>
    </location>
</feature>
<dbReference type="GO" id="GO:0016035">
    <property type="term" value="C:zeta DNA polymerase complex"/>
    <property type="evidence" value="ECO:0007669"/>
    <property type="project" value="TreeGrafter"/>
</dbReference>
<evidence type="ECO:0000256" key="2">
    <source>
        <dbReference type="SAM" id="MobiDB-lite"/>
    </source>
</evidence>
<dbReference type="Gene3D" id="3.30.900.10">
    <property type="entry name" value="HORMA domain"/>
    <property type="match status" value="1"/>
</dbReference>
<dbReference type="InterPro" id="IPR036570">
    <property type="entry name" value="HORMA_dom_sf"/>
</dbReference>
<gene>
    <name evidence="4" type="ORF">QBC42DRAFT_219031</name>
</gene>
<reference evidence="4" key="2">
    <citation type="submission" date="2023-06" db="EMBL/GenBank/DDBJ databases">
        <authorList>
            <consortium name="Lawrence Berkeley National Laboratory"/>
            <person name="Mondo S.J."/>
            <person name="Hensen N."/>
            <person name="Bonometti L."/>
            <person name="Westerberg I."/>
            <person name="Brannstrom I.O."/>
            <person name="Guillou S."/>
            <person name="Cros-Aarteil S."/>
            <person name="Calhoun S."/>
            <person name="Haridas S."/>
            <person name="Kuo A."/>
            <person name="Pangilinan J."/>
            <person name="Riley R."/>
            <person name="Labutti K."/>
            <person name="Andreopoulos B."/>
            <person name="Lipzen A."/>
            <person name="Chen C."/>
            <person name="Yanf M."/>
            <person name="Daum C."/>
            <person name="Ng V."/>
            <person name="Clum A."/>
            <person name="Steindorff A."/>
            <person name="Ohm R."/>
            <person name="Martin F."/>
            <person name="Silar P."/>
            <person name="Natvig D."/>
            <person name="Lalanne C."/>
            <person name="Gautier V."/>
            <person name="Ament-Velasquez S.L."/>
            <person name="Kruys A."/>
            <person name="Hutchinson M.I."/>
            <person name="Powell A.J."/>
            <person name="Barry K."/>
            <person name="Miller A.N."/>
            <person name="Grigoriev I.V."/>
            <person name="Debuchy R."/>
            <person name="Gladieux P."/>
            <person name="Thoren M.H."/>
            <person name="Johannesson H."/>
        </authorList>
    </citation>
    <scope>NUCLEOTIDE SEQUENCE</scope>
    <source>
        <strain evidence="4">PSN324</strain>
    </source>
</reference>
<evidence type="ECO:0000313" key="5">
    <source>
        <dbReference type="Proteomes" id="UP001321749"/>
    </source>
</evidence>
<proteinExistence type="inferred from homology"/>
<feature type="domain" description="HORMA" evidence="3">
    <location>
        <begin position="17"/>
        <end position="279"/>
    </location>
</feature>
<sequence length="301" mass="32507">MSDQSPNENSLPLDHSHTLLTSFSSFLTISIHNILFYRHLYPQPTFLSAKAFNLPVHQSRHPKVCAWITDAVSAVSAQLATGKVSLIAVVIHSPFTSSSSSSSFSSSSSSSSSPHIPGGAVLERYIFDVSRFPTWPAAAATAAAAAASSKKTPAESMRVHGDRIMAKEFRQEKARDDYLDSDSINFVDVDEQFRACLRRAAHAMEGMDPLPEGCGFTVAVELKKEGEAPIAHPQEWIPSQPNLQPAGSGTSVQGQDKGGVKTTAVRSVEAGPLFFECWVEEGEAKDAFIRQQQLEGGTQES</sequence>
<comment type="similarity">
    <text evidence="1">Belongs to the MAD2 family.</text>
</comment>
<protein>
    <submittedName>
        <fullName evidence="4">DNA-binding protein</fullName>
    </submittedName>
</protein>
<dbReference type="PANTHER" id="PTHR11842">
    <property type="entry name" value="MITOTIC SPINDLE ASSEMBLY CHECKPOINT PROTEIN MAD2"/>
    <property type="match status" value="1"/>
</dbReference>
<feature type="compositionally biased region" description="Low complexity" evidence="2">
    <location>
        <begin position="97"/>
        <end position="113"/>
    </location>
</feature>
<reference evidence="4" key="1">
    <citation type="journal article" date="2023" name="Mol. Phylogenet. Evol.">
        <title>Genome-scale phylogeny and comparative genomics of the fungal order Sordariales.</title>
        <authorList>
            <person name="Hensen N."/>
            <person name="Bonometti L."/>
            <person name="Westerberg I."/>
            <person name="Brannstrom I.O."/>
            <person name="Guillou S."/>
            <person name="Cros-Aarteil S."/>
            <person name="Calhoun S."/>
            <person name="Haridas S."/>
            <person name="Kuo A."/>
            <person name="Mondo S."/>
            <person name="Pangilinan J."/>
            <person name="Riley R."/>
            <person name="LaButti K."/>
            <person name="Andreopoulos B."/>
            <person name="Lipzen A."/>
            <person name="Chen C."/>
            <person name="Yan M."/>
            <person name="Daum C."/>
            <person name="Ng V."/>
            <person name="Clum A."/>
            <person name="Steindorff A."/>
            <person name="Ohm R.A."/>
            <person name="Martin F."/>
            <person name="Silar P."/>
            <person name="Natvig D.O."/>
            <person name="Lalanne C."/>
            <person name="Gautier V."/>
            <person name="Ament-Velasquez S.L."/>
            <person name="Kruys A."/>
            <person name="Hutchinson M.I."/>
            <person name="Powell A.J."/>
            <person name="Barry K."/>
            <person name="Miller A.N."/>
            <person name="Grigoriev I.V."/>
            <person name="Debuchy R."/>
            <person name="Gladieux P."/>
            <person name="Hiltunen Thoren M."/>
            <person name="Johannesson H."/>
        </authorList>
    </citation>
    <scope>NUCLEOTIDE SEQUENCE</scope>
    <source>
        <strain evidence="4">PSN324</strain>
    </source>
</reference>
<dbReference type="EMBL" id="MU864941">
    <property type="protein sequence ID" value="KAK4465173.1"/>
    <property type="molecule type" value="Genomic_DNA"/>
</dbReference>
<dbReference type="InterPro" id="IPR045091">
    <property type="entry name" value="Mad2-like"/>
</dbReference>
<accession>A0AAV9HXS8</accession>
<keyword evidence="4" id="KW-0238">DNA-binding</keyword>
<feature type="region of interest" description="Disordered" evidence="2">
    <location>
        <begin position="96"/>
        <end position="116"/>
    </location>
</feature>
<dbReference type="GO" id="GO:0003677">
    <property type="term" value="F:DNA binding"/>
    <property type="evidence" value="ECO:0007669"/>
    <property type="project" value="UniProtKB-KW"/>
</dbReference>
<dbReference type="InterPro" id="IPR003511">
    <property type="entry name" value="HORMA_dom"/>
</dbReference>
<dbReference type="PROSITE" id="PS50815">
    <property type="entry name" value="HORMA"/>
    <property type="match status" value="1"/>
</dbReference>
<dbReference type="SUPFAM" id="SSF56019">
    <property type="entry name" value="The spindle assembly checkpoint protein mad2"/>
    <property type="match status" value="1"/>
</dbReference>
<keyword evidence="5" id="KW-1185">Reference proteome</keyword>